<keyword evidence="2" id="KW-0378">Hydrolase</keyword>
<evidence type="ECO:0000259" key="3">
    <source>
        <dbReference type="Pfam" id="PF04509"/>
    </source>
</evidence>
<gene>
    <name evidence="4" type="ORF">DM868_01735</name>
</gene>
<comment type="caution">
    <text evidence="4">The sequence shown here is derived from an EMBL/GenBank/DDBJ whole genome shotgun (WGS) entry which is preliminary data.</text>
</comment>
<sequence length="389" mass="42136">MRIAIRHLEAYNRLATNGARQAARALSQMIGIRMTHDVTDVSLITNDALSDVFGGHRHVAVQVGLCGGLSGETVLIFDPDSVGRLRKRLRSTGGRSSLAGGPFAELGNIMIGGFIDGWANHIDAQIDMTPPTYIEATGTRILPKITRQDAAETGVFLFKSELTATDRELTVPIYLIPEYSEFVDLLGTRSDRLSVPAEKLLVFDGFATRSAERASRQIAQMTGLATDVSVSQLRFTSFSNIAAHVGDDEYVSTIFELNGAPSGFFVALFGERSADRIASAMLPAGTDLGDEMADGAITELGNIITSGFIDGWANTLCSSIEHTPPELMRDSGQNIVRAVQRRISGEQEYAFTIDTTIELDDREAEVRLYVLPKTAELTEALNALPAPRP</sequence>
<dbReference type="Pfam" id="PF04509">
    <property type="entry name" value="CheC"/>
    <property type="match status" value="2"/>
</dbReference>
<evidence type="ECO:0000313" key="4">
    <source>
        <dbReference type="EMBL" id="TKR27833.1"/>
    </source>
</evidence>
<dbReference type="RefSeq" id="WP_137275133.1">
    <property type="nucleotide sequence ID" value="NZ_QKNX01000001.1"/>
</dbReference>
<organism evidence="4 5">
    <name type="scientific">Natronomonas salsuginis</name>
    <dbReference type="NCBI Taxonomy" id="2217661"/>
    <lineage>
        <taxon>Archaea</taxon>
        <taxon>Methanobacteriati</taxon>
        <taxon>Methanobacteriota</taxon>
        <taxon>Stenosarchaea group</taxon>
        <taxon>Halobacteria</taxon>
        <taxon>Halobacteriales</taxon>
        <taxon>Natronomonadaceae</taxon>
        <taxon>Natronomonas</taxon>
    </lineage>
</organism>
<dbReference type="GO" id="GO:0006935">
    <property type="term" value="P:chemotaxis"/>
    <property type="evidence" value="ECO:0007669"/>
    <property type="project" value="UniProtKB-KW"/>
</dbReference>
<feature type="domain" description="CheC-like protein" evidence="3">
    <location>
        <begin position="292"/>
        <end position="328"/>
    </location>
</feature>
<dbReference type="InterPro" id="IPR007597">
    <property type="entry name" value="CheC"/>
</dbReference>
<name>A0A4V5ZPI5_9EURY</name>
<keyword evidence="5" id="KW-1185">Reference proteome</keyword>
<dbReference type="PANTHER" id="PTHR43693:SF1">
    <property type="entry name" value="PROTEIN PHOSPHATASE CHEZ"/>
    <property type="match status" value="1"/>
</dbReference>
<dbReference type="EMBL" id="QKNX01000001">
    <property type="protein sequence ID" value="TKR27833.1"/>
    <property type="molecule type" value="Genomic_DNA"/>
</dbReference>
<dbReference type="OrthoDB" id="182374at2157"/>
<protein>
    <submittedName>
        <fullName evidence="4">Chemotaxis protein CheC</fullName>
    </submittedName>
</protein>
<dbReference type="InterPro" id="IPR050992">
    <property type="entry name" value="CheZ_family_phosphatases"/>
</dbReference>
<feature type="domain" description="CheC-like protein" evidence="3">
    <location>
        <begin position="105"/>
        <end position="132"/>
    </location>
</feature>
<accession>A0A4V5ZPI5</accession>
<dbReference type="InterPro" id="IPR028976">
    <property type="entry name" value="CheC-like_sf"/>
</dbReference>
<evidence type="ECO:0000256" key="1">
    <source>
        <dbReference type="ARBA" id="ARBA00022500"/>
    </source>
</evidence>
<proteinExistence type="predicted"/>
<keyword evidence="1" id="KW-0145">Chemotaxis</keyword>
<dbReference type="Proteomes" id="UP000308037">
    <property type="component" value="Unassembled WGS sequence"/>
</dbReference>
<dbReference type="CDD" id="cd17911">
    <property type="entry name" value="CheC_ClassIII"/>
    <property type="match status" value="2"/>
</dbReference>
<dbReference type="AlphaFoldDB" id="A0A4V5ZPI5"/>
<reference evidence="4 5" key="1">
    <citation type="submission" date="2019-04" db="EMBL/GenBank/DDBJ databases">
        <title>Natronomonas sp. F20-122 a newhaloarchaeon isolated from a saline saltern of Isla Bacuta, Huelva, Spain.</title>
        <authorList>
            <person name="Duran-Viseras A."/>
            <person name="Sanchez-Porro C."/>
            <person name="Ventosa A."/>
        </authorList>
    </citation>
    <scope>NUCLEOTIDE SEQUENCE [LARGE SCALE GENOMIC DNA]</scope>
    <source>
        <strain evidence="4 5">F20-122</strain>
    </source>
</reference>
<dbReference type="PANTHER" id="PTHR43693">
    <property type="entry name" value="PROTEIN PHOSPHATASE CHEZ"/>
    <property type="match status" value="1"/>
</dbReference>
<evidence type="ECO:0000313" key="5">
    <source>
        <dbReference type="Proteomes" id="UP000308037"/>
    </source>
</evidence>
<dbReference type="GO" id="GO:0016787">
    <property type="term" value="F:hydrolase activity"/>
    <property type="evidence" value="ECO:0007669"/>
    <property type="project" value="UniProtKB-KW"/>
</dbReference>
<evidence type="ECO:0000256" key="2">
    <source>
        <dbReference type="ARBA" id="ARBA00022801"/>
    </source>
</evidence>
<dbReference type="SUPFAM" id="SSF103039">
    <property type="entry name" value="CheC-like"/>
    <property type="match status" value="2"/>
</dbReference>
<dbReference type="Gene3D" id="3.40.1550.10">
    <property type="entry name" value="CheC-like"/>
    <property type="match status" value="2"/>
</dbReference>